<evidence type="ECO:0000313" key="1">
    <source>
        <dbReference type="EMBL" id="GIN64185.1"/>
    </source>
</evidence>
<dbReference type="Proteomes" id="UP000682111">
    <property type="component" value="Unassembled WGS sequence"/>
</dbReference>
<organism evidence="1 2">
    <name type="scientific">Robertmurraya siralis</name>
    <dbReference type="NCBI Taxonomy" id="77777"/>
    <lineage>
        <taxon>Bacteria</taxon>
        <taxon>Bacillati</taxon>
        <taxon>Bacillota</taxon>
        <taxon>Bacilli</taxon>
        <taxon>Bacillales</taxon>
        <taxon>Bacillaceae</taxon>
        <taxon>Robertmurraya</taxon>
    </lineage>
</organism>
<dbReference type="EMBL" id="BORC01000011">
    <property type="protein sequence ID" value="GIN64185.1"/>
    <property type="molecule type" value="Genomic_DNA"/>
</dbReference>
<keyword evidence="2" id="KW-1185">Reference proteome</keyword>
<evidence type="ECO:0000313" key="2">
    <source>
        <dbReference type="Proteomes" id="UP000682111"/>
    </source>
</evidence>
<gene>
    <name evidence="1" type="ORF">J27TS8_41780</name>
</gene>
<sequence length="59" mass="6834">MAGQSLTFKLDEKETLTLMKNLEDAAYDFAKMEAIKLYHEDGRLKSVVNPLQIARIWFT</sequence>
<proteinExistence type="predicted"/>
<dbReference type="AlphaFoldDB" id="A0A919WLA1"/>
<reference evidence="1" key="1">
    <citation type="submission" date="2021-03" db="EMBL/GenBank/DDBJ databases">
        <title>Antimicrobial resistance genes in bacteria isolated from Japanese honey, and their potential for conferring macrolide and lincosamide resistance in the American foulbrood pathogen Paenibacillus larvae.</title>
        <authorList>
            <person name="Okamoto M."/>
            <person name="Kumagai M."/>
            <person name="Kanamori H."/>
            <person name="Takamatsu D."/>
        </authorList>
    </citation>
    <scope>NUCLEOTIDE SEQUENCE</scope>
    <source>
        <strain evidence="1">J27TS8</strain>
    </source>
</reference>
<accession>A0A919WLA1</accession>
<protein>
    <submittedName>
        <fullName evidence="1">Uncharacterized protein</fullName>
    </submittedName>
</protein>
<comment type="caution">
    <text evidence="1">The sequence shown here is derived from an EMBL/GenBank/DDBJ whole genome shotgun (WGS) entry which is preliminary data.</text>
</comment>
<name>A0A919WLA1_9BACI</name>